<evidence type="ECO:0000256" key="7">
    <source>
        <dbReference type="ARBA" id="ARBA00023170"/>
    </source>
</evidence>
<evidence type="ECO:0000313" key="14">
    <source>
        <dbReference type="Proteomes" id="UP001519460"/>
    </source>
</evidence>
<dbReference type="InterPro" id="IPR015683">
    <property type="entry name" value="Ionotropic_Glu_rcpt"/>
</dbReference>
<sequence length="226" mass="24732">MPTVDISGAARPFFAAWCILALLLTSSYTCQLTSLLVSSPAPPPFTSLAEMVGRNDFRWGTTGGSKLLRILRASNDNVEQAVYRGLMKFAKDDPDVLSLDPNVQLRKVLGGHYAFLGEGATVEHWAAEHCDVIALPDRITGLESYNIFTPKFSTLAAKMNHILLRLQDTGVLSYLHNRWYPKLAGCHGNLTPSTSISLTTLQGPFYVAVGGLVMATVTLVVEMIWF</sequence>
<evidence type="ECO:0000256" key="2">
    <source>
        <dbReference type="ARBA" id="ARBA00022448"/>
    </source>
</evidence>
<accession>A0ABD0JAF1</accession>
<name>A0ABD0JAF1_9CAEN</name>
<evidence type="ECO:0000256" key="1">
    <source>
        <dbReference type="ARBA" id="ARBA00004141"/>
    </source>
</evidence>
<evidence type="ECO:0000256" key="5">
    <source>
        <dbReference type="ARBA" id="ARBA00023065"/>
    </source>
</evidence>
<evidence type="ECO:0000256" key="11">
    <source>
        <dbReference type="SAM" id="Phobius"/>
    </source>
</evidence>
<feature type="transmembrane region" description="Helical" evidence="11">
    <location>
        <begin position="205"/>
        <end position="225"/>
    </location>
</feature>
<evidence type="ECO:0000256" key="6">
    <source>
        <dbReference type="ARBA" id="ARBA00023136"/>
    </source>
</evidence>
<evidence type="ECO:0000256" key="3">
    <source>
        <dbReference type="ARBA" id="ARBA00022692"/>
    </source>
</evidence>
<dbReference type="Pfam" id="PF00060">
    <property type="entry name" value="Lig_chan"/>
    <property type="match status" value="1"/>
</dbReference>
<feature type="non-terminal residue" evidence="13">
    <location>
        <position position="226"/>
    </location>
</feature>
<evidence type="ECO:0000256" key="4">
    <source>
        <dbReference type="ARBA" id="ARBA00022989"/>
    </source>
</evidence>
<evidence type="ECO:0000256" key="10">
    <source>
        <dbReference type="ARBA" id="ARBA00023303"/>
    </source>
</evidence>
<gene>
    <name evidence="13" type="ORF">BaRGS_00036793</name>
</gene>
<dbReference type="GO" id="GO:0016020">
    <property type="term" value="C:membrane"/>
    <property type="evidence" value="ECO:0007669"/>
    <property type="project" value="UniProtKB-SubCell"/>
</dbReference>
<keyword evidence="8" id="KW-0325">Glycoprotein</keyword>
<keyword evidence="3 11" id="KW-0812">Transmembrane</keyword>
<feature type="domain" description="Ionotropic glutamate receptor C-terminal" evidence="12">
    <location>
        <begin position="10"/>
        <end position="212"/>
    </location>
</feature>
<proteinExistence type="predicted"/>
<keyword evidence="10" id="KW-0407">Ion channel</keyword>
<dbReference type="AlphaFoldDB" id="A0ABD0JAF1"/>
<evidence type="ECO:0000256" key="9">
    <source>
        <dbReference type="ARBA" id="ARBA00023286"/>
    </source>
</evidence>
<dbReference type="Proteomes" id="UP001519460">
    <property type="component" value="Unassembled WGS sequence"/>
</dbReference>
<organism evidence="13 14">
    <name type="scientific">Batillaria attramentaria</name>
    <dbReference type="NCBI Taxonomy" id="370345"/>
    <lineage>
        <taxon>Eukaryota</taxon>
        <taxon>Metazoa</taxon>
        <taxon>Spiralia</taxon>
        <taxon>Lophotrochozoa</taxon>
        <taxon>Mollusca</taxon>
        <taxon>Gastropoda</taxon>
        <taxon>Caenogastropoda</taxon>
        <taxon>Sorbeoconcha</taxon>
        <taxon>Cerithioidea</taxon>
        <taxon>Batillariidae</taxon>
        <taxon>Batillaria</taxon>
    </lineage>
</organism>
<keyword evidence="14" id="KW-1185">Reference proteome</keyword>
<evidence type="ECO:0000256" key="8">
    <source>
        <dbReference type="ARBA" id="ARBA00023180"/>
    </source>
</evidence>
<comment type="subcellular location">
    <subcellularLocation>
        <location evidence="1">Membrane</location>
        <topology evidence="1">Multi-pass membrane protein</topology>
    </subcellularLocation>
</comment>
<dbReference type="EMBL" id="JACVVK020000529">
    <property type="protein sequence ID" value="KAK7467950.1"/>
    <property type="molecule type" value="Genomic_DNA"/>
</dbReference>
<keyword evidence="5" id="KW-0406">Ion transport</keyword>
<dbReference type="PANTHER" id="PTHR18966">
    <property type="entry name" value="IONOTROPIC GLUTAMATE RECEPTOR"/>
    <property type="match status" value="1"/>
</dbReference>
<reference evidence="13 14" key="1">
    <citation type="journal article" date="2023" name="Sci. Data">
        <title>Genome assembly of the Korean intertidal mud-creeper Batillaria attramentaria.</title>
        <authorList>
            <person name="Patra A.K."/>
            <person name="Ho P.T."/>
            <person name="Jun S."/>
            <person name="Lee S.J."/>
            <person name="Kim Y."/>
            <person name="Won Y.J."/>
        </authorList>
    </citation>
    <scope>NUCLEOTIDE SEQUENCE [LARGE SCALE GENOMIC DNA]</scope>
    <source>
        <strain evidence="13">Wonlab-2016</strain>
    </source>
</reference>
<keyword evidence="9" id="KW-1071">Ligand-gated ion channel</keyword>
<dbReference type="SUPFAM" id="SSF53850">
    <property type="entry name" value="Periplasmic binding protein-like II"/>
    <property type="match status" value="1"/>
</dbReference>
<keyword evidence="2" id="KW-0813">Transport</keyword>
<keyword evidence="7" id="KW-0675">Receptor</keyword>
<keyword evidence="6 11" id="KW-0472">Membrane</keyword>
<evidence type="ECO:0000313" key="13">
    <source>
        <dbReference type="EMBL" id="KAK7467950.1"/>
    </source>
</evidence>
<keyword evidence="4 11" id="KW-1133">Transmembrane helix</keyword>
<comment type="caution">
    <text evidence="13">The sequence shown here is derived from an EMBL/GenBank/DDBJ whole genome shotgun (WGS) entry which is preliminary data.</text>
</comment>
<protein>
    <recommendedName>
        <fullName evidence="12">Ionotropic glutamate receptor C-terminal domain-containing protein</fullName>
    </recommendedName>
</protein>
<dbReference type="InterPro" id="IPR001320">
    <property type="entry name" value="Iontro_rcpt_C"/>
</dbReference>
<dbReference type="Gene3D" id="3.40.190.10">
    <property type="entry name" value="Periplasmic binding protein-like II"/>
    <property type="match status" value="1"/>
</dbReference>
<dbReference type="GO" id="GO:0034220">
    <property type="term" value="P:monoatomic ion transmembrane transport"/>
    <property type="evidence" value="ECO:0007669"/>
    <property type="project" value="UniProtKB-KW"/>
</dbReference>
<evidence type="ECO:0000259" key="12">
    <source>
        <dbReference type="Pfam" id="PF00060"/>
    </source>
</evidence>